<accession>A0A9N9VJL1</accession>
<proteinExistence type="predicted"/>
<organism evidence="1 2">
    <name type="scientific">Clonostachys rhizophaga</name>
    <dbReference type="NCBI Taxonomy" id="160324"/>
    <lineage>
        <taxon>Eukaryota</taxon>
        <taxon>Fungi</taxon>
        <taxon>Dikarya</taxon>
        <taxon>Ascomycota</taxon>
        <taxon>Pezizomycotina</taxon>
        <taxon>Sordariomycetes</taxon>
        <taxon>Hypocreomycetidae</taxon>
        <taxon>Hypocreales</taxon>
        <taxon>Bionectriaceae</taxon>
        <taxon>Clonostachys</taxon>
    </lineage>
</organism>
<comment type="caution">
    <text evidence="1">The sequence shown here is derived from an EMBL/GenBank/DDBJ whole genome shotgun (WGS) entry which is preliminary data.</text>
</comment>
<dbReference type="AlphaFoldDB" id="A0A9N9VJL1"/>
<gene>
    <name evidence="1" type="ORF">CRHIZ90672A_00001507</name>
</gene>
<sequence>MIPDSTHIPAEDSHDGTVSLTQLPTEIRQAILEEVILSRPVPARNPSESQAERFNMLTHRGVWILDRRGSSAPSLLLVNKQINEETKVVTARTPVRCYVDLMFVKSCGLWPSWYFSQQLATEYIDSVEATIRLFEPMEDLDPCFSGSMSLVGGAGGPPGAVWDFYKMLAALFIEPGFSFLEDWFSLENFEPNYVVRKLVIDVLPPTDGYPHRSVTFTEAELDSDAGYWAEGRYGANDASKPAELRLADFLLGHFDCLWDVGRGTEYWAIFCECVTDRIVFRVNGNDYRVYNIDRVIEMCMRDDFIDIDPVRKQTRLDNLAVWKAWLDKRRSKMKLGLPLGDNPRPVTNCISAGFGSPTRRGITEGNN</sequence>
<evidence type="ECO:0000313" key="2">
    <source>
        <dbReference type="Proteomes" id="UP000696573"/>
    </source>
</evidence>
<dbReference type="EMBL" id="CABFNQ020000730">
    <property type="protein sequence ID" value="CAH0027542.1"/>
    <property type="molecule type" value="Genomic_DNA"/>
</dbReference>
<name>A0A9N9VJL1_9HYPO</name>
<protein>
    <submittedName>
        <fullName evidence="1">Uncharacterized protein</fullName>
    </submittedName>
</protein>
<dbReference type="OrthoDB" id="2823490at2759"/>
<evidence type="ECO:0000313" key="1">
    <source>
        <dbReference type="EMBL" id="CAH0027542.1"/>
    </source>
</evidence>
<reference evidence="1" key="1">
    <citation type="submission" date="2021-10" db="EMBL/GenBank/DDBJ databases">
        <authorList>
            <person name="Piombo E."/>
        </authorList>
    </citation>
    <scope>NUCLEOTIDE SEQUENCE</scope>
</reference>
<dbReference type="Proteomes" id="UP000696573">
    <property type="component" value="Unassembled WGS sequence"/>
</dbReference>
<keyword evidence="2" id="KW-1185">Reference proteome</keyword>